<dbReference type="OrthoDB" id="10487153at2759"/>
<dbReference type="EMBL" id="KN825973">
    <property type="protein sequence ID" value="KIK80620.1"/>
    <property type="molecule type" value="Genomic_DNA"/>
</dbReference>
<evidence type="ECO:0000313" key="3">
    <source>
        <dbReference type="Proteomes" id="UP000054538"/>
    </source>
</evidence>
<feature type="region of interest" description="Disordered" evidence="1">
    <location>
        <begin position="15"/>
        <end position="59"/>
    </location>
</feature>
<dbReference type="AlphaFoldDB" id="A0A0D0DP62"/>
<evidence type="ECO:0000313" key="2">
    <source>
        <dbReference type="EMBL" id="KIK80620.1"/>
    </source>
</evidence>
<reference evidence="3" key="2">
    <citation type="submission" date="2015-01" db="EMBL/GenBank/DDBJ databases">
        <title>Evolutionary Origins and Diversification of the Mycorrhizal Mutualists.</title>
        <authorList>
            <consortium name="DOE Joint Genome Institute"/>
            <consortium name="Mycorrhizal Genomics Consortium"/>
            <person name="Kohler A."/>
            <person name="Kuo A."/>
            <person name="Nagy L.G."/>
            <person name="Floudas D."/>
            <person name="Copeland A."/>
            <person name="Barry K.W."/>
            <person name="Cichocki N."/>
            <person name="Veneault-Fourrey C."/>
            <person name="LaButti K."/>
            <person name="Lindquist E.A."/>
            <person name="Lipzen A."/>
            <person name="Lundell T."/>
            <person name="Morin E."/>
            <person name="Murat C."/>
            <person name="Riley R."/>
            <person name="Ohm R."/>
            <person name="Sun H."/>
            <person name="Tunlid A."/>
            <person name="Henrissat B."/>
            <person name="Grigoriev I.V."/>
            <person name="Hibbett D.S."/>
            <person name="Martin F."/>
        </authorList>
    </citation>
    <scope>NUCLEOTIDE SEQUENCE [LARGE SCALE GENOMIC DNA]</scope>
    <source>
        <strain evidence="3">Ve08.2h10</strain>
    </source>
</reference>
<organism evidence="2 3">
    <name type="scientific">Paxillus rubicundulus Ve08.2h10</name>
    <dbReference type="NCBI Taxonomy" id="930991"/>
    <lineage>
        <taxon>Eukaryota</taxon>
        <taxon>Fungi</taxon>
        <taxon>Dikarya</taxon>
        <taxon>Basidiomycota</taxon>
        <taxon>Agaricomycotina</taxon>
        <taxon>Agaricomycetes</taxon>
        <taxon>Agaricomycetidae</taxon>
        <taxon>Boletales</taxon>
        <taxon>Paxilineae</taxon>
        <taxon>Paxillaceae</taxon>
        <taxon>Paxillus</taxon>
    </lineage>
</organism>
<dbReference type="Proteomes" id="UP000054538">
    <property type="component" value="Unassembled WGS sequence"/>
</dbReference>
<accession>A0A0D0DP62</accession>
<reference evidence="2 3" key="1">
    <citation type="submission" date="2014-04" db="EMBL/GenBank/DDBJ databases">
        <authorList>
            <consortium name="DOE Joint Genome Institute"/>
            <person name="Kuo A."/>
            <person name="Kohler A."/>
            <person name="Jargeat P."/>
            <person name="Nagy L.G."/>
            <person name="Floudas D."/>
            <person name="Copeland A."/>
            <person name="Barry K.W."/>
            <person name="Cichocki N."/>
            <person name="Veneault-Fourrey C."/>
            <person name="LaButti K."/>
            <person name="Lindquist E.A."/>
            <person name="Lipzen A."/>
            <person name="Lundell T."/>
            <person name="Morin E."/>
            <person name="Murat C."/>
            <person name="Sun H."/>
            <person name="Tunlid A."/>
            <person name="Henrissat B."/>
            <person name="Grigoriev I.V."/>
            <person name="Hibbett D.S."/>
            <person name="Martin F."/>
            <person name="Nordberg H.P."/>
            <person name="Cantor M.N."/>
            <person name="Hua S.X."/>
        </authorList>
    </citation>
    <scope>NUCLEOTIDE SEQUENCE [LARGE SCALE GENOMIC DNA]</scope>
    <source>
        <strain evidence="2 3">Ve08.2h10</strain>
    </source>
</reference>
<feature type="compositionally biased region" description="Acidic residues" evidence="1">
    <location>
        <begin position="19"/>
        <end position="57"/>
    </location>
</feature>
<keyword evidence="3" id="KW-1185">Reference proteome</keyword>
<name>A0A0D0DP62_9AGAM</name>
<dbReference type="HOGENOM" id="CLU_1103099_0_0_1"/>
<protein>
    <submittedName>
        <fullName evidence="2">Uncharacterized protein</fullName>
    </submittedName>
</protein>
<sequence length="211" mass="24096">MMMFLKVHCMHLLVRGQDKDDEDEDDNCNEEQGEDGNGEEEEERMEEIEESEPEEDFQCMKKCKSEGEKASKKMVNVMQQGEDDQSEAKKDKCSKKVLKMWVTGGVKWQGKGDQRQTQKCKNTSQALEIHEETKGESEVPVGVKPITKGKECHYDSEEEVNDLDAMDAHKTKIHHLAVSEDTKKESNSNVVVHQTKRCQVTSQVVYSRLAV</sequence>
<proteinExistence type="predicted"/>
<evidence type="ECO:0000256" key="1">
    <source>
        <dbReference type="SAM" id="MobiDB-lite"/>
    </source>
</evidence>
<dbReference type="InParanoid" id="A0A0D0DP62"/>
<gene>
    <name evidence="2" type="ORF">PAXRUDRAFT_28118</name>
</gene>